<organism evidence="1 2">
    <name type="scientific">Mucilaginibacter ginsenosidivorans</name>
    <dbReference type="NCBI Taxonomy" id="398053"/>
    <lineage>
        <taxon>Bacteria</taxon>
        <taxon>Pseudomonadati</taxon>
        <taxon>Bacteroidota</taxon>
        <taxon>Sphingobacteriia</taxon>
        <taxon>Sphingobacteriales</taxon>
        <taxon>Sphingobacteriaceae</taxon>
        <taxon>Mucilaginibacter</taxon>
    </lineage>
</organism>
<accession>A0A5B8UU78</accession>
<protein>
    <submittedName>
        <fullName evidence="1">Uncharacterized protein</fullName>
    </submittedName>
</protein>
<dbReference type="KEGG" id="mgin:FRZ54_08730"/>
<sequence length="366" mass="41734">MARLRILTLISVLLAGITWYIRSMKPLTIPAGKGLVVNKAWLKSSARPMIPVKDVRPPDQTFLTFPEWFLVFSPSEQADYFKKHTSTTFPYQAHVRQLWKGYDVINDQIKGNYKFNMGYHVMIVVIAGSTTLEYDVKSVYETLAGRLTDIAPEEQMTDEDKFNAVYLNSYVEFIEQYPWYEYDFTTRLKQLWSGTDITGPHILRKAERRYYLTSELLVKAGYGWLIKLATKASYDNALFNTAVVTDKLPPDIKLFTEIKNIRKMPGGCFVMDLPRYAAFNSAACKLANSGVNFREIAGNKSAIMLTILTNKSLQKTSGWEVLFTQSIVTQPGLNRVAIVTPVDSLSGILRVLTRDRAIKVEHIYDY</sequence>
<dbReference type="Proteomes" id="UP000321479">
    <property type="component" value="Chromosome"/>
</dbReference>
<keyword evidence="2" id="KW-1185">Reference proteome</keyword>
<name>A0A5B8UU78_9SPHI</name>
<proteinExistence type="predicted"/>
<evidence type="ECO:0000313" key="2">
    <source>
        <dbReference type="Proteomes" id="UP000321479"/>
    </source>
</evidence>
<evidence type="ECO:0000313" key="1">
    <source>
        <dbReference type="EMBL" id="QEC62667.1"/>
    </source>
</evidence>
<dbReference type="RefSeq" id="WP_147031244.1">
    <property type="nucleotide sequence ID" value="NZ_CP042436.1"/>
</dbReference>
<dbReference type="OrthoDB" id="7550695at2"/>
<reference evidence="1 2" key="1">
    <citation type="journal article" date="2017" name="Curr. Microbiol.">
        <title>Mucilaginibacter ginsenosidivorans sp. nov., Isolated from Soil of Ginseng Field.</title>
        <authorList>
            <person name="Kim M.M."/>
            <person name="Siddiqi M.Z."/>
            <person name="Im W.T."/>
        </authorList>
    </citation>
    <scope>NUCLEOTIDE SEQUENCE [LARGE SCALE GENOMIC DNA]</scope>
    <source>
        <strain evidence="1 2">Gsoil 3017</strain>
    </source>
</reference>
<dbReference type="EMBL" id="CP042436">
    <property type="protein sequence ID" value="QEC62667.1"/>
    <property type="molecule type" value="Genomic_DNA"/>
</dbReference>
<dbReference type="AlphaFoldDB" id="A0A5B8UU78"/>
<gene>
    <name evidence="1" type="ORF">FRZ54_08730</name>
</gene>